<keyword evidence="4" id="KW-0732">Signal</keyword>
<dbReference type="EMBL" id="RCHU01000128">
    <property type="protein sequence ID" value="TKS13851.1"/>
    <property type="molecule type" value="Genomic_DNA"/>
</dbReference>
<dbReference type="InterPro" id="IPR039271">
    <property type="entry name" value="Kiwellin-like"/>
</dbReference>
<comment type="subcellular location">
    <subcellularLocation>
        <location evidence="1">Secreted</location>
    </subcellularLocation>
</comment>
<feature type="region of interest" description="Disordered" evidence="5">
    <location>
        <begin position="25"/>
        <end position="54"/>
    </location>
</feature>
<evidence type="ECO:0000256" key="4">
    <source>
        <dbReference type="ARBA" id="ARBA00022729"/>
    </source>
</evidence>
<dbReference type="AlphaFoldDB" id="A0A4U5QTD0"/>
<dbReference type="PANTHER" id="PTHR31969">
    <property type="entry name" value="GEM-LIKE PROTEIN 2"/>
    <property type="match status" value="1"/>
</dbReference>
<gene>
    <name evidence="6" type="ORF">D5086_0000049270</name>
</gene>
<dbReference type="STRING" id="43335.A0A4U5QTD0"/>
<comment type="caution">
    <text evidence="6">The sequence shown here is derived from an EMBL/GenBank/DDBJ whole genome shotgun (WGS) entry which is preliminary data.</text>
</comment>
<name>A0A4U5QTD0_POPAL</name>
<evidence type="ECO:0000256" key="3">
    <source>
        <dbReference type="ARBA" id="ARBA00022525"/>
    </source>
</evidence>
<proteinExistence type="inferred from homology"/>
<comment type="similarity">
    <text evidence="2">Belongs to the kiwellin family.</text>
</comment>
<organism evidence="6">
    <name type="scientific">Populus alba</name>
    <name type="common">White poplar</name>
    <dbReference type="NCBI Taxonomy" id="43335"/>
    <lineage>
        <taxon>Eukaryota</taxon>
        <taxon>Viridiplantae</taxon>
        <taxon>Streptophyta</taxon>
        <taxon>Embryophyta</taxon>
        <taxon>Tracheophyta</taxon>
        <taxon>Spermatophyta</taxon>
        <taxon>Magnoliopsida</taxon>
        <taxon>eudicotyledons</taxon>
        <taxon>Gunneridae</taxon>
        <taxon>Pentapetalae</taxon>
        <taxon>rosids</taxon>
        <taxon>fabids</taxon>
        <taxon>Malpighiales</taxon>
        <taxon>Salicaceae</taxon>
        <taxon>Saliceae</taxon>
        <taxon>Populus</taxon>
    </lineage>
</organism>
<evidence type="ECO:0000256" key="1">
    <source>
        <dbReference type="ARBA" id="ARBA00004613"/>
    </source>
</evidence>
<evidence type="ECO:0000256" key="5">
    <source>
        <dbReference type="SAM" id="MobiDB-lite"/>
    </source>
</evidence>
<dbReference type="InterPro" id="IPR036908">
    <property type="entry name" value="RlpA-like_sf"/>
</dbReference>
<protein>
    <submittedName>
        <fullName evidence="6">Uncharacterized protein</fullName>
    </submittedName>
</protein>
<evidence type="ECO:0000256" key="2">
    <source>
        <dbReference type="ARBA" id="ARBA00005592"/>
    </source>
</evidence>
<sequence length="165" mass="17469">MASLYASKANAMMVLMLAPTYAKEEAINSPSSPPPSGNCPLSGERSCDEGGAPSECDERYHAKTERVVALSTGWYDGGSRCGRMIKITASNGRSDSEHGFLPPLRLGAKLSETVKVKLRLGAKTTQQAGTENVFKQEFGVGEGEELLKASQCYLSTTAGPIAGLH</sequence>
<dbReference type="SUPFAM" id="SSF50685">
    <property type="entry name" value="Barwin-like endoglucanases"/>
    <property type="match status" value="1"/>
</dbReference>
<reference evidence="6" key="1">
    <citation type="submission" date="2018-10" db="EMBL/GenBank/DDBJ databases">
        <title>Population genomic analysis revealed the cold adaptation of white poplar.</title>
        <authorList>
            <person name="Liu Y.-J."/>
        </authorList>
    </citation>
    <scope>NUCLEOTIDE SEQUENCE [LARGE SCALE GENOMIC DNA]</scope>
    <source>
        <strain evidence="6">PAL-ZL1</strain>
    </source>
</reference>
<dbReference type="Pfam" id="PF24300">
    <property type="entry name" value="KWL1"/>
    <property type="match status" value="1"/>
</dbReference>
<accession>A0A4U5QTD0</accession>
<dbReference type="InterPro" id="IPR037848">
    <property type="entry name" value="GEM-like"/>
</dbReference>
<keyword evidence="3" id="KW-0964">Secreted</keyword>
<evidence type="ECO:0000313" key="6">
    <source>
        <dbReference type="EMBL" id="TKS13851.1"/>
    </source>
</evidence>
<dbReference type="GO" id="GO:0005576">
    <property type="term" value="C:extracellular region"/>
    <property type="evidence" value="ECO:0007669"/>
    <property type="project" value="UniProtKB-SubCell"/>
</dbReference>